<comment type="subcellular location">
    <subcellularLocation>
        <location evidence="1">Cell membrane</location>
        <topology evidence="1">Multi-pass membrane protein</topology>
    </subcellularLocation>
</comment>
<dbReference type="RefSeq" id="WP_119008268.1">
    <property type="nucleotide sequence ID" value="NZ_BJXK01000021.1"/>
</dbReference>
<evidence type="ECO:0000256" key="4">
    <source>
        <dbReference type="ARBA" id="ARBA00023136"/>
    </source>
</evidence>
<keyword evidence="8" id="KW-0067">ATP-binding</keyword>
<evidence type="ECO:0000256" key="5">
    <source>
        <dbReference type="SAM" id="Phobius"/>
    </source>
</evidence>
<feature type="domain" description="ABC transmembrane type-1" evidence="7">
    <location>
        <begin position="143"/>
        <end position="418"/>
    </location>
</feature>
<dbReference type="PANTHER" id="PTHR43394:SF1">
    <property type="entry name" value="ATP-BINDING CASSETTE SUB-FAMILY B MEMBER 10, MITOCHONDRIAL"/>
    <property type="match status" value="1"/>
</dbReference>
<sequence length="681" mass="74387">MIYTLSQSVLGLLQSIDADTNHQHFCKQWQQQNDVESLDDLLTLLERLAIPFQVLGSNKGIGKQEHIAVLQIQKEQATIGRYSLSGYQEFEGQEFVEATRPKAAIDSLFVVITGYPEEKHSPDWMGNQLNQYRPLIPKLLTISFLANLFALMIPFVTMSVYDHVIAGDAGHEVLGIGIGAALLFGMILSLKVLRSQLLSTISNRISREISEAIINKVLATPLAQNRLTNGSSLMARLTNAESLKGVAQGPLGGALFDAPFVLLFIVAIGFLGGWIVVVPIIALLVYFLLALRSQKRIAQKSNRQTIAGTSRNSLLMEINTKLTFLRSTGYLGHWLKRFKKANYLASKNSFEHVAHQAKYTSIYYAVGLLSTLAVIALGIDLIFNEVMTAGGLIASMMLISRVTGPAQMLANSSGRFKQVTGAKQQVNFALSQMVEGDFIYQHQPLADKPPTIELDQVTLRYPSQQKPALSGISFSIEPGQLIVVTGPMASGKTSLLEVISALVPTQNGSVKVNGSNLSQYDPLLYRQWLGYMPARRVLPVLSIKEFIADSRACTDEEVVASIVAAGGEEWLLSLSEGINTQLMTLVNNDVVGVVTEILIDAKFRLHDFPMYLLDNPAVEMKEWILSKRGAATVVLTTHDKDMIGMADQVVILDGGNLVYAGPVPEAQEEGAQPPTTMGVSS</sequence>
<accession>A0A511QVF2</accession>
<dbReference type="EMBL" id="BJXK01000021">
    <property type="protein sequence ID" value="GEM81359.1"/>
    <property type="molecule type" value="Genomic_DNA"/>
</dbReference>
<feature type="transmembrane region" description="Helical" evidence="5">
    <location>
        <begin position="139"/>
        <end position="161"/>
    </location>
</feature>
<proteinExistence type="predicted"/>
<evidence type="ECO:0000259" key="6">
    <source>
        <dbReference type="PROSITE" id="PS50893"/>
    </source>
</evidence>
<dbReference type="InterPro" id="IPR039421">
    <property type="entry name" value="Type_1_exporter"/>
</dbReference>
<keyword evidence="8" id="KW-0547">Nucleotide-binding</keyword>
<comment type="caution">
    <text evidence="8">The sequence shown here is derived from an EMBL/GenBank/DDBJ whole genome shotgun (WGS) entry which is preliminary data.</text>
</comment>
<dbReference type="PROSITE" id="PS50893">
    <property type="entry name" value="ABC_TRANSPORTER_2"/>
    <property type="match status" value="1"/>
</dbReference>
<dbReference type="AlphaFoldDB" id="A0A511QVF2"/>
<dbReference type="Proteomes" id="UP000321113">
    <property type="component" value="Unassembled WGS sequence"/>
</dbReference>
<dbReference type="PANTHER" id="PTHR43394">
    <property type="entry name" value="ATP-DEPENDENT PERMEASE MDL1, MITOCHONDRIAL"/>
    <property type="match status" value="1"/>
</dbReference>
<evidence type="ECO:0000256" key="3">
    <source>
        <dbReference type="ARBA" id="ARBA00022989"/>
    </source>
</evidence>
<feature type="domain" description="ABC transporter" evidence="6">
    <location>
        <begin position="452"/>
        <end position="679"/>
    </location>
</feature>
<feature type="transmembrane region" description="Helical" evidence="5">
    <location>
        <begin position="362"/>
        <end position="383"/>
    </location>
</feature>
<evidence type="ECO:0000313" key="9">
    <source>
        <dbReference type="Proteomes" id="UP000321113"/>
    </source>
</evidence>
<keyword evidence="3 5" id="KW-1133">Transmembrane helix</keyword>
<dbReference type="OrthoDB" id="9782586at2"/>
<evidence type="ECO:0000256" key="1">
    <source>
        <dbReference type="ARBA" id="ARBA00004651"/>
    </source>
</evidence>
<dbReference type="Pfam" id="PF00005">
    <property type="entry name" value="ABC_tran"/>
    <property type="match status" value="1"/>
</dbReference>
<gene>
    <name evidence="8" type="ORF">VSU01S_36040</name>
</gene>
<feature type="transmembrane region" description="Helical" evidence="5">
    <location>
        <begin position="260"/>
        <end position="291"/>
    </location>
</feature>
<feature type="transmembrane region" description="Helical" evidence="5">
    <location>
        <begin position="173"/>
        <end position="193"/>
    </location>
</feature>
<dbReference type="SUPFAM" id="SSF52540">
    <property type="entry name" value="P-loop containing nucleoside triphosphate hydrolases"/>
    <property type="match status" value="1"/>
</dbReference>
<reference evidence="8 9" key="1">
    <citation type="submission" date="2019-07" db="EMBL/GenBank/DDBJ databases">
        <title>Whole genome shotgun sequence of Vibrio superstes NBRC 103154.</title>
        <authorList>
            <person name="Hosoyama A."/>
            <person name="Uohara A."/>
            <person name="Ohji S."/>
            <person name="Ichikawa N."/>
        </authorList>
    </citation>
    <scope>NUCLEOTIDE SEQUENCE [LARGE SCALE GENOMIC DNA]</scope>
    <source>
        <strain evidence="8 9">NBRC 103154</strain>
    </source>
</reference>
<dbReference type="InterPro" id="IPR003439">
    <property type="entry name" value="ABC_transporter-like_ATP-bd"/>
</dbReference>
<evidence type="ECO:0000256" key="2">
    <source>
        <dbReference type="ARBA" id="ARBA00022692"/>
    </source>
</evidence>
<dbReference type="PROSITE" id="PS50929">
    <property type="entry name" value="ABC_TM1F"/>
    <property type="match status" value="1"/>
</dbReference>
<name>A0A511QVF2_9VIBR</name>
<dbReference type="GO" id="GO:0005524">
    <property type="term" value="F:ATP binding"/>
    <property type="evidence" value="ECO:0007669"/>
    <property type="project" value="UniProtKB-KW"/>
</dbReference>
<keyword evidence="2 5" id="KW-0812">Transmembrane</keyword>
<keyword evidence="9" id="KW-1185">Reference proteome</keyword>
<dbReference type="SUPFAM" id="SSF90123">
    <property type="entry name" value="ABC transporter transmembrane region"/>
    <property type="match status" value="1"/>
</dbReference>
<dbReference type="GO" id="GO:0016887">
    <property type="term" value="F:ATP hydrolysis activity"/>
    <property type="evidence" value="ECO:0007669"/>
    <property type="project" value="InterPro"/>
</dbReference>
<keyword evidence="4 5" id="KW-0472">Membrane</keyword>
<dbReference type="Pfam" id="PF00664">
    <property type="entry name" value="ABC_membrane"/>
    <property type="match status" value="1"/>
</dbReference>
<dbReference type="InterPro" id="IPR027417">
    <property type="entry name" value="P-loop_NTPase"/>
</dbReference>
<evidence type="ECO:0000259" key="7">
    <source>
        <dbReference type="PROSITE" id="PS50929"/>
    </source>
</evidence>
<protein>
    <submittedName>
        <fullName evidence="8">ABC transporter ATP-binding protein</fullName>
    </submittedName>
</protein>
<dbReference type="Gene3D" id="3.40.50.300">
    <property type="entry name" value="P-loop containing nucleotide triphosphate hydrolases"/>
    <property type="match status" value="1"/>
</dbReference>
<evidence type="ECO:0000313" key="8">
    <source>
        <dbReference type="EMBL" id="GEM81359.1"/>
    </source>
</evidence>
<dbReference type="InterPro" id="IPR011527">
    <property type="entry name" value="ABC1_TM_dom"/>
</dbReference>
<organism evidence="8 9">
    <name type="scientific">Vibrio superstes NBRC 103154</name>
    <dbReference type="NCBI Taxonomy" id="1219062"/>
    <lineage>
        <taxon>Bacteria</taxon>
        <taxon>Pseudomonadati</taxon>
        <taxon>Pseudomonadota</taxon>
        <taxon>Gammaproteobacteria</taxon>
        <taxon>Vibrionales</taxon>
        <taxon>Vibrionaceae</taxon>
        <taxon>Vibrio</taxon>
    </lineage>
</organism>
<dbReference type="GO" id="GO:0005886">
    <property type="term" value="C:plasma membrane"/>
    <property type="evidence" value="ECO:0007669"/>
    <property type="project" value="UniProtKB-SubCell"/>
</dbReference>
<dbReference type="GO" id="GO:0015421">
    <property type="term" value="F:ABC-type oligopeptide transporter activity"/>
    <property type="evidence" value="ECO:0007669"/>
    <property type="project" value="TreeGrafter"/>
</dbReference>
<dbReference type="Gene3D" id="1.20.1560.10">
    <property type="entry name" value="ABC transporter type 1, transmembrane domain"/>
    <property type="match status" value="1"/>
</dbReference>
<dbReference type="InterPro" id="IPR036640">
    <property type="entry name" value="ABC1_TM_sf"/>
</dbReference>